<dbReference type="Proteomes" id="UP000235994">
    <property type="component" value="Unassembled WGS sequence"/>
</dbReference>
<comment type="caution">
    <text evidence="2">The sequence shown here is derived from an EMBL/GenBank/DDBJ whole genome shotgun (WGS) entry which is preliminary data.</text>
</comment>
<reference evidence="2 3" key="1">
    <citation type="submission" date="2018-01" db="EMBL/GenBank/DDBJ databases">
        <title>The draft genome of an aniline degradation strain ANB-1.</title>
        <authorList>
            <person name="Zhang L."/>
            <person name="Jiang J."/>
        </authorList>
    </citation>
    <scope>NUCLEOTIDE SEQUENCE [LARGE SCALE GENOMIC DNA]</scope>
    <source>
        <strain evidence="2 3">ANB-1</strain>
    </source>
</reference>
<dbReference type="GO" id="GO:0003677">
    <property type="term" value="F:DNA binding"/>
    <property type="evidence" value="ECO:0007669"/>
    <property type="project" value="InterPro"/>
</dbReference>
<gene>
    <name evidence="2" type="ORF">C1I89_20005</name>
</gene>
<feature type="domain" description="HTH luxR-type" evidence="1">
    <location>
        <begin position="301"/>
        <end position="358"/>
    </location>
</feature>
<accession>A0A2N8KF76</accession>
<dbReference type="GO" id="GO:0006355">
    <property type="term" value="P:regulation of DNA-templated transcription"/>
    <property type="evidence" value="ECO:0007669"/>
    <property type="project" value="InterPro"/>
</dbReference>
<dbReference type="AlphaFoldDB" id="A0A2N8KF76"/>
<evidence type="ECO:0000259" key="1">
    <source>
        <dbReference type="SMART" id="SM00421"/>
    </source>
</evidence>
<dbReference type="RefSeq" id="WP_102774318.1">
    <property type="nucleotide sequence ID" value="NZ_POQS01000005.1"/>
</dbReference>
<dbReference type="SMART" id="SM00421">
    <property type="entry name" value="HTH_LUXR"/>
    <property type="match status" value="1"/>
</dbReference>
<sequence length="361" mass="40037">MAEHMLAVRRAIEAVSHLTDPDPPWQDILTTARDMVGADSSALLVFDRRNNLVNLYSHGCPEDCTADYQQHYYRHDVLEKDARLSPAGTWLDTANLHQRGQLHRTEYYADFMVKHRMAQIVSLVVESNATMHAGIGFQRSTIDDKTYERVQQGAYAHYFRMLRGLLAQREKALAIGWRSIESAFGDVGEAVLLMTNNGLVARMSPLAARYLDDGHGWNVNGGRLRHADGKMQAQLDACRAAVVRDGRTHSLASSTGWGELCWIDVSVAPEALNLVGEHMLLVRMRRKSAFAPPDIDRLVSVFAITHAEAAVLAGLAAGHSVEEIATLRQASVLTVRKQVASLLSKMECSRQSELVRLASLL</sequence>
<dbReference type="Gene3D" id="1.10.10.10">
    <property type="entry name" value="Winged helix-like DNA-binding domain superfamily/Winged helix DNA-binding domain"/>
    <property type="match status" value="1"/>
</dbReference>
<evidence type="ECO:0000313" key="3">
    <source>
        <dbReference type="Proteomes" id="UP000235994"/>
    </source>
</evidence>
<dbReference type="EMBL" id="POQS01000005">
    <property type="protein sequence ID" value="PND32109.1"/>
    <property type="molecule type" value="Genomic_DNA"/>
</dbReference>
<dbReference type="InterPro" id="IPR000792">
    <property type="entry name" value="Tscrpt_reg_LuxR_C"/>
</dbReference>
<dbReference type="InterPro" id="IPR016032">
    <property type="entry name" value="Sig_transdc_resp-reg_C-effctor"/>
</dbReference>
<organism evidence="2 3">
    <name type="scientific">Achromobacter pulmonis</name>
    <dbReference type="NCBI Taxonomy" id="1389932"/>
    <lineage>
        <taxon>Bacteria</taxon>
        <taxon>Pseudomonadati</taxon>
        <taxon>Pseudomonadota</taxon>
        <taxon>Betaproteobacteria</taxon>
        <taxon>Burkholderiales</taxon>
        <taxon>Alcaligenaceae</taxon>
        <taxon>Achromobacter</taxon>
    </lineage>
</organism>
<keyword evidence="3" id="KW-1185">Reference proteome</keyword>
<dbReference type="InterPro" id="IPR036388">
    <property type="entry name" value="WH-like_DNA-bd_sf"/>
</dbReference>
<name>A0A2N8KF76_9BURK</name>
<dbReference type="SUPFAM" id="SSF46894">
    <property type="entry name" value="C-terminal effector domain of the bipartite response regulators"/>
    <property type="match status" value="1"/>
</dbReference>
<evidence type="ECO:0000313" key="2">
    <source>
        <dbReference type="EMBL" id="PND32109.1"/>
    </source>
</evidence>
<proteinExistence type="predicted"/>
<protein>
    <submittedName>
        <fullName evidence="2">LuxR family transcriptional regulator</fullName>
    </submittedName>
</protein>